<feature type="region of interest" description="Disordered" evidence="8">
    <location>
        <begin position="53"/>
        <end position="78"/>
    </location>
</feature>
<evidence type="ECO:0000313" key="9">
    <source>
        <dbReference type="EMBL" id="GAQ83514.1"/>
    </source>
</evidence>
<dbReference type="GO" id="GO:0019843">
    <property type="term" value="F:rRNA binding"/>
    <property type="evidence" value="ECO:0007669"/>
    <property type="project" value="UniProtKB-KW"/>
</dbReference>
<dbReference type="Pfam" id="PF00237">
    <property type="entry name" value="Ribosomal_L22"/>
    <property type="match status" value="1"/>
</dbReference>
<dbReference type="Gene3D" id="3.90.470.10">
    <property type="entry name" value="Ribosomal protein L22/L17"/>
    <property type="match status" value="1"/>
</dbReference>
<dbReference type="EMBL" id="DF237100">
    <property type="protein sequence ID" value="GAQ83514.1"/>
    <property type="molecule type" value="Genomic_DNA"/>
</dbReference>
<dbReference type="GO" id="GO:0005762">
    <property type="term" value="C:mitochondrial large ribosomal subunit"/>
    <property type="evidence" value="ECO:0000318"/>
    <property type="project" value="GO_Central"/>
</dbReference>
<sequence>MMGIRSLRLSFQPTKENLLTLLQGSALWRNKTIITVAETFEISKLHRSSEKAESDDWERRWSGGQATCSGGSTDRSANNSATFVVEDRSQGTDVQFVNGSAENAASGRSMHSRDKRLLWSDLLFSMHGGNVANADGMLRRTALGLCQANLGYGTAFRSPVTLLQKVGFATEAPRPVPSPLQMLPSPVKTLDDALDPEQEAKRAQCVAKGLPMSPYKLNLVAKVVRGMSVQEALDQLEASPKRAAIPVYKAIHSARANAGHSHNMDTERLVIEKCFVGHGQHLKRLSYHAKGRSGVRKRRRAHLTVILKELEAPKAEKLRKVEAMKFHPAELRWVNRPKRAQTWIEQLTARALEKKKQALDQISSPASR</sequence>
<dbReference type="HAMAP" id="MF_01331_B">
    <property type="entry name" value="Ribosomal_uL22_B"/>
    <property type="match status" value="1"/>
</dbReference>
<dbReference type="PANTHER" id="PTHR13501">
    <property type="entry name" value="CHLOROPLAST 50S RIBOSOMAL PROTEIN L22-RELATED"/>
    <property type="match status" value="1"/>
</dbReference>
<dbReference type="OrthoDB" id="416470at2759"/>
<organism evidence="9 10">
    <name type="scientific">Klebsormidium nitens</name>
    <name type="common">Green alga</name>
    <name type="synonym">Ulothrix nitens</name>
    <dbReference type="NCBI Taxonomy" id="105231"/>
    <lineage>
        <taxon>Eukaryota</taxon>
        <taxon>Viridiplantae</taxon>
        <taxon>Streptophyta</taxon>
        <taxon>Klebsormidiophyceae</taxon>
        <taxon>Klebsormidiales</taxon>
        <taxon>Klebsormidiaceae</taxon>
        <taxon>Klebsormidium</taxon>
    </lineage>
</organism>
<evidence type="ECO:0000256" key="6">
    <source>
        <dbReference type="ARBA" id="ARBA00035285"/>
    </source>
</evidence>
<evidence type="ECO:0000313" key="10">
    <source>
        <dbReference type="Proteomes" id="UP000054558"/>
    </source>
</evidence>
<name>A0A1Y1HXX3_KLENI</name>
<dbReference type="NCBIfam" id="TIGR01044">
    <property type="entry name" value="rplV_bact"/>
    <property type="match status" value="1"/>
</dbReference>
<evidence type="ECO:0000256" key="4">
    <source>
        <dbReference type="ARBA" id="ARBA00022980"/>
    </source>
</evidence>
<evidence type="ECO:0000256" key="1">
    <source>
        <dbReference type="ARBA" id="ARBA00009451"/>
    </source>
</evidence>
<keyword evidence="5 7" id="KW-0687">Ribonucleoprotein</keyword>
<dbReference type="AlphaFoldDB" id="A0A1Y1HXX3"/>
<evidence type="ECO:0000256" key="7">
    <source>
        <dbReference type="RuleBase" id="RU004005"/>
    </source>
</evidence>
<evidence type="ECO:0000256" key="8">
    <source>
        <dbReference type="SAM" id="MobiDB-lite"/>
    </source>
</evidence>
<dbReference type="InterPro" id="IPR005727">
    <property type="entry name" value="Ribosomal_uL22_bac/chlpt-type"/>
</dbReference>
<comment type="similarity">
    <text evidence="1 7">Belongs to the universal ribosomal protein uL22 family.</text>
</comment>
<dbReference type="InterPro" id="IPR036394">
    <property type="entry name" value="Ribosomal_uL22_sf"/>
</dbReference>
<keyword evidence="4 7" id="KW-0689">Ribosomal protein</keyword>
<dbReference type="InterPro" id="IPR001063">
    <property type="entry name" value="Ribosomal_uL22"/>
</dbReference>
<dbReference type="STRING" id="105231.A0A1Y1HXX3"/>
<protein>
    <recommendedName>
        <fullName evidence="6">Large ribosomal subunit protein uL22c</fullName>
    </recommendedName>
</protein>
<evidence type="ECO:0000256" key="5">
    <source>
        <dbReference type="ARBA" id="ARBA00023274"/>
    </source>
</evidence>
<dbReference type="PROSITE" id="PS00464">
    <property type="entry name" value="RIBOSOMAL_L22"/>
    <property type="match status" value="1"/>
</dbReference>
<dbReference type="InterPro" id="IPR047867">
    <property type="entry name" value="Ribosomal_uL22_bac/org-type"/>
</dbReference>
<dbReference type="PANTHER" id="PTHR13501:SF8">
    <property type="entry name" value="LARGE RIBOSOMAL SUBUNIT PROTEIN UL22M"/>
    <property type="match status" value="1"/>
</dbReference>
<dbReference type="Proteomes" id="UP000054558">
    <property type="component" value="Unassembled WGS sequence"/>
</dbReference>
<dbReference type="CDD" id="cd00336">
    <property type="entry name" value="Ribosomal_L22"/>
    <property type="match status" value="1"/>
</dbReference>
<proteinExistence type="inferred from homology"/>
<evidence type="ECO:0000256" key="2">
    <source>
        <dbReference type="ARBA" id="ARBA00022730"/>
    </source>
</evidence>
<feature type="compositionally biased region" description="Polar residues" evidence="8">
    <location>
        <begin position="64"/>
        <end position="78"/>
    </location>
</feature>
<gene>
    <name evidence="9" type="ORF">KFL_001510170</name>
</gene>
<keyword evidence="10" id="KW-1185">Reference proteome</keyword>
<dbReference type="GO" id="GO:0003735">
    <property type="term" value="F:structural constituent of ribosome"/>
    <property type="evidence" value="ECO:0000318"/>
    <property type="project" value="GO_Central"/>
</dbReference>
<reference evidence="9 10" key="1">
    <citation type="journal article" date="2014" name="Nat. Commun.">
        <title>Klebsormidium flaccidum genome reveals primary factors for plant terrestrial adaptation.</title>
        <authorList>
            <person name="Hori K."/>
            <person name="Maruyama F."/>
            <person name="Fujisawa T."/>
            <person name="Togashi T."/>
            <person name="Yamamoto N."/>
            <person name="Seo M."/>
            <person name="Sato S."/>
            <person name="Yamada T."/>
            <person name="Mori H."/>
            <person name="Tajima N."/>
            <person name="Moriyama T."/>
            <person name="Ikeuchi M."/>
            <person name="Watanabe M."/>
            <person name="Wada H."/>
            <person name="Kobayashi K."/>
            <person name="Saito M."/>
            <person name="Masuda T."/>
            <person name="Sasaki-Sekimoto Y."/>
            <person name="Mashiguchi K."/>
            <person name="Awai K."/>
            <person name="Shimojima M."/>
            <person name="Masuda S."/>
            <person name="Iwai M."/>
            <person name="Nobusawa T."/>
            <person name="Narise T."/>
            <person name="Kondo S."/>
            <person name="Saito H."/>
            <person name="Sato R."/>
            <person name="Murakawa M."/>
            <person name="Ihara Y."/>
            <person name="Oshima-Yamada Y."/>
            <person name="Ohtaka K."/>
            <person name="Satoh M."/>
            <person name="Sonobe K."/>
            <person name="Ishii M."/>
            <person name="Ohtani R."/>
            <person name="Kanamori-Sato M."/>
            <person name="Honoki R."/>
            <person name="Miyazaki D."/>
            <person name="Mochizuki H."/>
            <person name="Umetsu J."/>
            <person name="Higashi K."/>
            <person name="Shibata D."/>
            <person name="Kamiya Y."/>
            <person name="Sato N."/>
            <person name="Nakamura Y."/>
            <person name="Tabata S."/>
            <person name="Ida S."/>
            <person name="Kurokawa K."/>
            <person name="Ohta H."/>
        </authorList>
    </citation>
    <scope>NUCLEOTIDE SEQUENCE [LARGE SCALE GENOMIC DNA]</scope>
    <source>
        <strain evidence="9 10">NIES-2285</strain>
    </source>
</reference>
<evidence type="ECO:0000256" key="3">
    <source>
        <dbReference type="ARBA" id="ARBA00022884"/>
    </source>
</evidence>
<dbReference type="InterPro" id="IPR018260">
    <property type="entry name" value="Ribosomal_uL22_CS"/>
</dbReference>
<keyword evidence="3" id="KW-0694">RNA-binding</keyword>
<dbReference type="SUPFAM" id="SSF54843">
    <property type="entry name" value="Ribosomal protein L22"/>
    <property type="match status" value="1"/>
</dbReference>
<dbReference type="GO" id="GO:0006412">
    <property type="term" value="P:translation"/>
    <property type="evidence" value="ECO:0000318"/>
    <property type="project" value="GO_Central"/>
</dbReference>
<keyword evidence="2" id="KW-0699">rRNA-binding</keyword>
<accession>A0A1Y1HXX3</accession>